<dbReference type="Proteomes" id="UP000614601">
    <property type="component" value="Unassembled WGS sequence"/>
</dbReference>
<keyword evidence="9" id="KW-1185">Reference proteome</keyword>
<evidence type="ECO:0000313" key="9">
    <source>
        <dbReference type="Proteomes" id="UP000614601"/>
    </source>
</evidence>
<keyword evidence="2" id="KW-0677">Repeat</keyword>
<proteinExistence type="predicted"/>
<keyword evidence="3 5" id="KW-0863">Zinc-finger</keyword>
<dbReference type="Pfam" id="PF00642">
    <property type="entry name" value="zf-CCCH"/>
    <property type="match status" value="1"/>
</dbReference>
<dbReference type="PROSITE" id="PS50103">
    <property type="entry name" value="ZF_C3H1"/>
    <property type="match status" value="2"/>
</dbReference>
<dbReference type="GO" id="GO:0008270">
    <property type="term" value="F:zinc ion binding"/>
    <property type="evidence" value="ECO:0007669"/>
    <property type="project" value="UniProtKB-KW"/>
</dbReference>
<dbReference type="GO" id="GO:0043186">
    <property type="term" value="C:P granule"/>
    <property type="evidence" value="ECO:0007669"/>
    <property type="project" value="UniProtKB-ARBA"/>
</dbReference>
<dbReference type="InterPro" id="IPR000571">
    <property type="entry name" value="Znf_CCCH"/>
</dbReference>
<feature type="compositionally biased region" description="Basic and acidic residues" evidence="6">
    <location>
        <begin position="113"/>
        <end position="139"/>
    </location>
</feature>
<evidence type="ECO:0000256" key="2">
    <source>
        <dbReference type="ARBA" id="ARBA00022737"/>
    </source>
</evidence>
<keyword evidence="1 5" id="KW-0479">Metal-binding</keyword>
<evidence type="ECO:0000313" key="8">
    <source>
        <dbReference type="EMBL" id="CAD5213943.1"/>
    </source>
</evidence>
<reference evidence="8" key="1">
    <citation type="submission" date="2020-09" db="EMBL/GenBank/DDBJ databases">
        <authorList>
            <person name="Kikuchi T."/>
        </authorList>
    </citation>
    <scope>NUCLEOTIDE SEQUENCE</scope>
    <source>
        <strain evidence="8">SH1</strain>
    </source>
</reference>
<dbReference type="OrthoDB" id="410307at2759"/>
<dbReference type="PANTHER" id="PTHR12547">
    <property type="entry name" value="CCCH ZINC FINGER/TIS11-RELATED"/>
    <property type="match status" value="1"/>
</dbReference>
<name>A0A811KDX4_9BILA</name>
<feature type="zinc finger region" description="C3H1-type" evidence="5">
    <location>
        <begin position="159"/>
        <end position="186"/>
    </location>
</feature>
<comment type="caution">
    <text evidence="8">The sequence shown here is derived from an EMBL/GenBank/DDBJ whole genome shotgun (WGS) entry which is preliminary data.</text>
</comment>
<evidence type="ECO:0000256" key="1">
    <source>
        <dbReference type="ARBA" id="ARBA00022723"/>
    </source>
</evidence>
<dbReference type="EMBL" id="CAJFCW020000003">
    <property type="protein sequence ID" value="CAG9101807.1"/>
    <property type="molecule type" value="Genomic_DNA"/>
</dbReference>
<evidence type="ECO:0000256" key="4">
    <source>
        <dbReference type="ARBA" id="ARBA00022833"/>
    </source>
</evidence>
<feature type="compositionally biased region" description="Low complexity" evidence="6">
    <location>
        <begin position="144"/>
        <end position="156"/>
    </location>
</feature>
<feature type="zinc finger region" description="C3H1-type" evidence="5">
    <location>
        <begin position="196"/>
        <end position="223"/>
    </location>
</feature>
<feature type="region of interest" description="Disordered" evidence="6">
    <location>
        <begin position="89"/>
        <end position="157"/>
    </location>
</feature>
<dbReference type="SMART" id="SM00356">
    <property type="entry name" value="ZnF_C3H1"/>
    <property type="match status" value="2"/>
</dbReference>
<evidence type="ECO:0000256" key="5">
    <source>
        <dbReference type="PROSITE-ProRule" id="PRU00723"/>
    </source>
</evidence>
<gene>
    <name evidence="8" type="ORF">BOKJ2_LOCUS5345</name>
</gene>
<feature type="domain" description="C3H1-type" evidence="7">
    <location>
        <begin position="196"/>
        <end position="223"/>
    </location>
</feature>
<dbReference type="Gene3D" id="4.10.1000.10">
    <property type="entry name" value="Zinc finger, CCCH-type"/>
    <property type="match status" value="2"/>
</dbReference>
<dbReference type="GO" id="GO:0003729">
    <property type="term" value="F:mRNA binding"/>
    <property type="evidence" value="ECO:0007669"/>
    <property type="project" value="InterPro"/>
</dbReference>
<dbReference type="InterPro" id="IPR036855">
    <property type="entry name" value="Znf_CCCH_sf"/>
</dbReference>
<dbReference type="Proteomes" id="UP000783686">
    <property type="component" value="Unassembled WGS sequence"/>
</dbReference>
<accession>A0A811KDX4</accession>
<dbReference type="AlphaFoldDB" id="A0A811KDX4"/>
<evidence type="ECO:0000256" key="6">
    <source>
        <dbReference type="SAM" id="MobiDB-lite"/>
    </source>
</evidence>
<organism evidence="8 9">
    <name type="scientific">Bursaphelenchus okinawaensis</name>
    <dbReference type="NCBI Taxonomy" id="465554"/>
    <lineage>
        <taxon>Eukaryota</taxon>
        <taxon>Metazoa</taxon>
        <taxon>Ecdysozoa</taxon>
        <taxon>Nematoda</taxon>
        <taxon>Chromadorea</taxon>
        <taxon>Rhabditida</taxon>
        <taxon>Tylenchina</taxon>
        <taxon>Tylenchomorpha</taxon>
        <taxon>Aphelenchoidea</taxon>
        <taxon>Aphelenchoididae</taxon>
        <taxon>Bursaphelenchus</taxon>
    </lineage>
</organism>
<evidence type="ECO:0000256" key="3">
    <source>
        <dbReference type="ARBA" id="ARBA00022771"/>
    </source>
</evidence>
<protein>
    <recommendedName>
        <fullName evidence="7">C3H1-type domain-containing protein</fullName>
    </recommendedName>
</protein>
<evidence type="ECO:0000259" key="7">
    <source>
        <dbReference type="PROSITE" id="PS50103"/>
    </source>
</evidence>
<dbReference type="EMBL" id="CAJFDH010000003">
    <property type="protein sequence ID" value="CAD5213943.1"/>
    <property type="molecule type" value="Genomic_DNA"/>
</dbReference>
<sequence>MLTSCEFGFGVEADCYSRQGFRRSPGFPKMVEKSQGFFDLDTLNIDFDYLSSPPAAANIAECSLACEQRSIKKTLEEWGWLELLKIDTGANGEEPEGSRRIDTGANVEEPEAVVEKERPCSSKASDETSDSDEWHEVRSRRSRSSTSSETDSSSTEGKNYKTMMCLSYLNKGYCKRKHCTFAHGKKELRKTENSAKYHTKVCINFQQTGRCQYGKACTFIHRK</sequence>
<dbReference type="SUPFAM" id="SSF90229">
    <property type="entry name" value="CCCH zinc finger"/>
    <property type="match status" value="2"/>
</dbReference>
<keyword evidence="4 5" id="KW-0862">Zinc</keyword>
<feature type="domain" description="C3H1-type" evidence="7">
    <location>
        <begin position="159"/>
        <end position="186"/>
    </location>
</feature>
<dbReference type="InterPro" id="IPR045877">
    <property type="entry name" value="ZFP36-like"/>
</dbReference>
<dbReference type="PANTHER" id="PTHR12547:SF18">
    <property type="entry name" value="PROTEIN TIS11"/>
    <property type="match status" value="1"/>
</dbReference>